<keyword evidence="2" id="KW-0479">Metal-binding</keyword>
<gene>
    <name evidence="4" type="primary">hemW</name>
    <name evidence="4" type="ORF">ACFONP_06575</name>
</gene>
<evidence type="ECO:0000256" key="1">
    <source>
        <dbReference type="ARBA" id="ARBA00006100"/>
    </source>
</evidence>
<keyword evidence="2" id="KW-0411">Iron-sulfur</keyword>
<protein>
    <recommendedName>
        <fullName evidence="2">Heme chaperone HemW</fullName>
    </recommendedName>
</protein>
<dbReference type="CDD" id="cd01335">
    <property type="entry name" value="Radical_SAM"/>
    <property type="match status" value="1"/>
</dbReference>
<dbReference type="SFLD" id="SFLDG01065">
    <property type="entry name" value="anaerobic_coproporphyrinogen-I"/>
    <property type="match status" value="1"/>
</dbReference>
<evidence type="ECO:0000259" key="3">
    <source>
        <dbReference type="PROSITE" id="PS51918"/>
    </source>
</evidence>
<dbReference type="InterPro" id="IPR034505">
    <property type="entry name" value="Coproporphyrinogen-III_oxidase"/>
</dbReference>
<dbReference type="RefSeq" id="WP_189570610.1">
    <property type="nucleotide sequence ID" value="NZ_BMXU01000001.1"/>
</dbReference>
<dbReference type="PROSITE" id="PS51918">
    <property type="entry name" value="RADICAL_SAM"/>
    <property type="match status" value="1"/>
</dbReference>
<dbReference type="Pfam" id="PF04055">
    <property type="entry name" value="Radical_SAM"/>
    <property type="match status" value="1"/>
</dbReference>
<dbReference type="Pfam" id="PF06969">
    <property type="entry name" value="HemN_C"/>
    <property type="match status" value="1"/>
</dbReference>
<evidence type="ECO:0000313" key="5">
    <source>
        <dbReference type="Proteomes" id="UP001595607"/>
    </source>
</evidence>
<comment type="caution">
    <text evidence="4">The sequence shown here is derived from an EMBL/GenBank/DDBJ whole genome shotgun (WGS) entry which is preliminary data.</text>
</comment>
<accession>A0ABV7MAE2</accession>
<evidence type="ECO:0000256" key="2">
    <source>
        <dbReference type="RuleBase" id="RU364116"/>
    </source>
</evidence>
<comment type="similarity">
    <text evidence="1">Belongs to the anaerobic coproporphyrinogen-III oxidase family. HemW subfamily.</text>
</comment>
<name>A0ABV7MAE2_9PROT</name>
<evidence type="ECO:0000313" key="4">
    <source>
        <dbReference type="EMBL" id="MFC3302394.1"/>
    </source>
</evidence>
<keyword evidence="2" id="KW-0004">4Fe-4S</keyword>
<dbReference type="InterPro" id="IPR007197">
    <property type="entry name" value="rSAM"/>
</dbReference>
<keyword evidence="2" id="KW-0143">Chaperone</keyword>
<keyword evidence="2" id="KW-0408">Iron</keyword>
<dbReference type="Proteomes" id="UP001595607">
    <property type="component" value="Unassembled WGS sequence"/>
</dbReference>
<feature type="domain" description="Radical SAM core" evidence="3">
    <location>
        <begin position="1"/>
        <end position="231"/>
    </location>
</feature>
<sequence>MRPLGLYVHWPYCARICPYCDFTVAKARAVDASGWSRVLMEDLRRLAAMTERRALTSVYFGGGTPSLMPLSVAGAVLEEAERLFGFTDGIELTVEANPDDLSLLEGLAGAGFNRLSLGVQSFDGGELEFLGRIHDGREARAAADTALRLFQRVSLDFIYALPEQSLGDWEKALREAVEVGAGHLSLYQLTIEPDTAFGKAAERGKLVPVTDDRSADFYELTQDVTADLGLPAYEVSNHARAGEEAVHNALYWCDAEWLAIGPGAHGRLGSPEARLATEGMKRISQYTSLTDGERISISSLSLAEHRLEVLSGGLRPVKGLDLARLGSDAEGVLSRAKPLIEQGFLSLGGGYLAASQAGRPLIDQLALLLSEGLADPAPEA</sequence>
<keyword evidence="5" id="KW-1185">Reference proteome</keyword>
<dbReference type="InterPro" id="IPR058240">
    <property type="entry name" value="rSAM_sf"/>
</dbReference>
<comment type="function">
    <text evidence="2">Probably acts as a heme chaperone, transferring heme to an unknown acceptor. Binds one molecule of heme per monomer, possibly covalently. Binds 1 [4Fe-4S] cluster. The cluster is coordinated with 3 cysteines and an exchangeable S-adenosyl-L-methionine.</text>
</comment>
<proteinExistence type="inferred from homology"/>
<dbReference type="SUPFAM" id="SSF102114">
    <property type="entry name" value="Radical SAM enzymes"/>
    <property type="match status" value="1"/>
</dbReference>
<keyword evidence="2" id="KW-0963">Cytoplasm</keyword>
<dbReference type="SFLD" id="SFLDF00288">
    <property type="entry name" value="HemN-like__clustered_with_nucl"/>
    <property type="match status" value="1"/>
</dbReference>
<dbReference type="InterPro" id="IPR006638">
    <property type="entry name" value="Elp3/MiaA/NifB-like_rSAM"/>
</dbReference>
<dbReference type="PANTHER" id="PTHR13932:SF5">
    <property type="entry name" value="RADICAL S-ADENOSYL METHIONINE DOMAIN-CONTAINING PROTEIN 1, MITOCHONDRIAL"/>
    <property type="match status" value="1"/>
</dbReference>
<keyword evidence="2" id="KW-0349">Heme</keyword>
<dbReference type="InterPro" id="IPR004559">
    <property type="entry name" value="HemW-like"/>
</dbReference>
<dbReference type="SMART" id="SM00729">
    <property type="entry name" value="Elp3"/>
    <property type="match status" value="1"/>
</dbReference>
<dbReference type="InterPro" id="IPR010723">
    <property type="entry name" value="HemN_C"/>
</dbReference>
<dbReference type="EMBL" id="JBHRVA010000002">
    <property type="protein sequence ID" value="MFC3302394.1"/>
    <property type="molecule type" value="Genomic_DNA"/>
</dbReference>
<reference evidence="5" key="1">
    <citation type="journal article" date="2019" name="Int. J. Syst. Evol. Microbiol.">
        <title>The Global Catalogue of Microorganisms (GCM) 10K type strain sequencing project: providing services to taxonomists for standard genome sequencing and annotation.</title>
        <authorList>
            <consortium name="The Broad Institute Genomics Platform"/>
            <consortium name="The Broad Institute Genome Sequencing Center for Infectious Disease"/>
            <person name="Wu L."/>
            <person name="Ma J."/>
        </authorList>
    </citation>
    <scope>NUCLEOTIDE SEQUENCE [LARGE SCALE GENOMIC DNA]</scope>
    <source>
        <strain evidence="5">KCTC 22245</strain>
    </source>
</reference>
<keyword evidence="2" id="KW-0949">S-adenosyl-L-methionine</keyword>
<comment type="subcellular location">
    <subcellularLocation>
        <location evidence="2">Cytoplasm</location>
    </subcellularLocation>
</comment>
<organism evidence="4 5">
    <name type="scientific">Parvularcula lutaonensis</name>
    <dbReference type="NCBI Taxonomy" id="491923"/>
    <lineage>
        <taxon>Bacteria</taxon>
        <taxon>Pseudomonadati</taxon>
        <taxon>Pseudomonadota</taxon>
        <taxon>Alphaproteobacteria</taxon>
        <taxon>Parvularculales</taxon>
        <taxon>Parvularculaceae</taxon>
        <taxon>Parvularcula</taxon>
    </lineage>
</organism>
<dbReference type="SFLD" id="SFLDF00562">
    <property type="entry name" value="HemN-like__clustered_with_heat"/>
    <property type="match status" value="1"/>
</dbReference>
<dbReference type="NCBIfam" id="TIGR00539">
    <property type="entry name" value="hemN_rel"/>
    <property type="match status" value="1"/>
</dbReference>
<dbReference type="PANTHER" id="PTHR13932">
    <property type="entry name" value="COPROPORPHYRINIGEN III OXIDASE"/>
    <property type="match status" value="1"/>
</dbReference>
<dbReference type="SFLD" id="SFLDS00029">
    <property type="entry name" value="Radical_SAM"/>
    <property type="match status" value="1"/>
</dbReference>